<organism evidence="1">
    <name type="scientific">Aphanomyces invadans</name>
    <dbReference type="NCBI Taxonomy" id="157072"/>
    <lineage>
        <taxon>Eukaryota</taxon>
        <taxon>Sar</taxon>
        <taxon>Stramenopiles</taxon>
        <taxon>Oomycota</taxon>
        <taxon>Saprolegniomycetes</taxon>
        <taxon>Saprolegniales</taxon>
        <taxon>Verrucalvaceae</taxon>
        <taxon>Aphanomyces</taxon>
    </lineage>
</organism>
<dbReference type="GeneID" id="20090473"/>
<accession>A0A024TF04</accession>
<protein>
    <submittedName>
        <fullName evidence="1">Uncharacterized protein</fullName>
    </submittedName>
</protein>
<name>A0A024TF04_9STRA</name>
<proteinExistence type="predicted"/>
<evidence type="ECO:0000313" key="1">
    <source>
        <dbReference type="EMBL" id="ETV92176.1"/>
    </source>
</evidence>
<gene>
    <name evidence="1" type="ORF">H310_13423</name>
</gene>
<dbReference type="EMBL" id="KI914002">
    <property type="protein sequence ID" value="ETV92176.1"/>
    <property type="molecule type" value="Genomic_DNA"/>
</dbReference>
<sequence>MKWRACFHFGWSSVYPPCVGVISSKRFLIRPHGATSVAAMPWQRRNSVSPPMTRPIKLVRSSVYRGDQGLVHSTTTGLASFACTNCQVMWDPDIAAATGVKRGNLSCHLSTNPHACPTRICSDRLVLVARQEELLRLTTFG</sequence>
<dbReference type="AlphaFoldDB" id="A0A024TF04"/>
<dbReference type="VEuPathDB" id="FungiDB:H310_13423"/>
<reference evidence="1" key="1">
    <citation type="submission" date="2013-12" db="EMBL/GenBank/DDBJ databases">
        <title>The Genome Sequence of Aphanomyces invadans NJM9701.</title>
        <authorList>
            <consortium name="The Broad Institute Genomics Platform"/>
            <person name="Russ C."/>
            <person name="Tyler B."/>
            <person name="van West P."/>
            <person name="Dieguez-Uribeondo J."/>
            <person name="Young S.K."/>
            <person name="Zeng Q."/>
            <person name="Gargeya S."/>
            <person name="Fitzgerald M."/>
            <person name="Abouelleil A."/>
            <person name="Alvarado L."/>
            <person name="Chapman S.B."/>
            <person name="Gainer-Dewar J."/>
            <person name="Goldberg J."/>
            <person name="Griggs A."/>
            <person name="Gujja S."/>
            <person name="Hansen M."/>
            <person name="Howarth C."/>
            <person name="Imamovic A."/>
            <person name="Ireland A."/>
            <person name="Larimer J."/>
            <person name="McCowan C."/>
            <person name="Murphy C."/>
            <person name="Pearson M."/>
            <person name="Poon T.W."/>
            <person name="Priest M."/>
            <person name="Roberts A."/>
            <person name="Saif S."/>
            <person name="Shea T."/>
            <person name="Sykes S."/>
            <person name="Wortman J."/>
            <person name="Nusbaum C."/>
            <person name="Birren B."/>
        </authorList>
    </citation>
    <scope>NUCLEOTIDE SEQUENCE [LARGE SCALE GENOMIC DNA]</scope>
    <source>
        <strain evidence="1">NJM9701</strain>
    </source>
</reference>
<dbReference type="RefSeq" id="XP_008879140.1">
    <property type="nucleotide sequence ID" value="XM_008880918.1"/>
</dbReference>